<keyword evidence="5" id="KW-1185">Reference proteome</keyword>
<evidence type="ECO:0000256" key="2">
    <source>
        <dbReference type="ARBA" id="ARBA00022676"/>
    </source>
</evidence>
<dbReference type="Pfam" id="PF00201">
    <property type="entry name" value="UDPGT"/>
    <property type="match status" value="1"/>
</dbReference>
<keyword evidence="2" id="KW-0328">Glycosyltransferase</keyword>
<comment type="caution">
    <text evidence="4">The sequence shown here is derived from an EMBL/GenBank/DDBJ whole genome shotgun (WGS) entry which is preliminary data.</text>
</comment>
<name>A0ABQ8GXT5_9ROSI</name>
<gene>
    <name evidence="4" type="ORF">JRO89_XSUnG0188900</name>
</gene>
<evidence type="ECO:0000313" key="4">
    <source>
        <dbReference type="EMBL" id="KAH7511583.1"/>
    </source>
</evidence>
<reference evidence="4 5" key="1">
    <citation type="submission" date="2021-02" db="EMBL/GenBank/DDBJ databases">
        <title>Plant Genome Project.</title>
        <authorList>
            <person name="Zhang R.-G."/>
        </authorList>
    </citation>
    <scope>NUCLEOTIDE SEQUENCE [LARGE SCALE GENOMIC DNA]</scope>
    <source>
        <tissue evidence="4">Leaves</tissue>
    </source>
</reference>
<evidence type="ECO:0000256" key="3">
    <source>
        <dbReference type="ARBA" id="ARBA00022679"/>
    </source>
</evidence>
<comment type="similarity">
    <text evidence="1">Belongs to the UDP-glycosyltransferase family.</text>
</comment>
<evidence type="ECO:0000256" key="1">
    <source>
        <dbReference type="ARBA" id="ARBA00009995"/>
    </source>
</evidence>
<proteinExistence type="inferred from homology"/>
<dbReference type="Gene3D" id="3.40.50.2000">
    <property type="entry name" value="Glycogen Phosphorylase B"/>
    <property type="match status" value="2"/>
</dbReference>
<dbReference type="PANTHER" id="PTHR48047">
    <property type="entry name" value="GLYCOSYLTRANSFERASE"/>
    <property type="match status" value="1"/>
</dbReference>
<protein>
    <recommendedName>
        <fullName evidence="6">UDP-glycosyltransferase 89C1-like</fullName>
    </recommendedName>
</protein>
<sequence>MGALAAMSYKRLLGSSDNQTQIKEREMSSSGKGKHILVIPFPASGHILPHVDLTHQLALRGLTITILVTPKNLPFVNPLLSLHPNTVQSLILPFPFHPSIPPGIENMQDVTVNFLPHIATALGQLYEPIIQWFRSHPSPPVAIFSDHLLNLWTHRLGSTLGIKSIGFMPMNANLVFNCFANVDEQDNVFFREMTLKMMESWGLVINSFTELEGDRLDLVKGFMKHDRVWGVGPLIPIKGGSERGGPTSIPTDEVMAWLDSCQVDRSVVYVGFGSQIRLNKKQMEALSDALEKSEVRFIWAVKEPVKGVKNEEDDQGIVPNGFEDRVAGRGLVIRGWVPQAMILNHRAIGSYLTHCGWGSVLEGLIGGVLLLTWPMQVDHYFNTNMLVDELGVAVRICEGLDAIPNSKNLAHILAESVNENRPDRIAFMKLRDKALDAIKEDGSSYKALDDLVNQISNLN</sequence>
<dbReference type="SUPFAM" id="SSF53756">
    <property type="entry name" value="UDP-Glycosyltransferase/glycogen phosphorylase"/>
    <property type="match status" value="1"/>
</dbReference>
<organism evidence="4 5">
    <name type="scientific">Xanthoceras sorbifolium</name>
    <dbReference type="NCBI Taxonomy" id="99658"/>
    <lineage>
        <taxon>Eukaryota</taxon>
        <taxon>Viridiplantae</taxon>
        <taxon>Streptophyta</taxon>
        <taxon>Embryophyta</taxon>
        <taxon>Tracheophyta</taxon>
        <taxon>Spermatophyta</taxon>
        <taxon>Magnoliopsida</taxon>
        <taxon>eudicotyledons</taxon>
        <taxon>Gunneridae</taxon>
        <taxon>Pentapetalae</taxon>
        <taxon>rosids</taxon>
        <taxon>malvids</taxon>
        <taxon>Sapindales</taxon>
        <taxon>Sapindaceae</taxon>
        <taxon>Xanthoceroideae</taxon>
        <taxon>Xanthoceras</taxon>
    </lineage>
</organism>
<accession>A0ABQ8GXT5</accession>
<dbReference type="CDD" id="cd03784">
    <property type="entry name" value="GT1_Gtf-like"/>
    <property type="match status" value="1"/>
</dbReference>
<dbReference type="InterPro" id="IPR002213">
    <property type="entry name" value="UDP_glucos_trans"/>
</dbReference>
<evidence type="ECO:0008006" key="6">
    <source>
        <dbReference type="Google" id="ProtNLM"/>
    </source>
</evidence>
<dbReference type="PANTHER" id="PTHR48047:SF5">
    <property type="entry name" value="FLAVONOL 7-O-RHAMNOSYLTRANSFERASE"/>
    <property type="match status" value="1"/>
</dbReference>
<dbReference type="Proteomes" id="UP000827721">
    <property type="component" value="Unassembled WGS sequence"/>
</dbReference>
<evidence type="ECO:0000313" key="5">
    <source>
        <dbReference type="Proteomes" id="UP000827721"/>
    </source>
</evidence>
<keyword evidence="3" id="KW-0808">Transferase</keyword>
<dbReference type="EMBL" id="JAFEMO010000531">
    <property type="protein sequence ID" value="KAH7511583.1"/>
    <property type="molecule type" value="Genomic_DNA"/>
</dbReference>